<dbReference type="Proteomes" id="UP000567179">
    <property type="component" value="Unassembled WGS sequence"/>
</dbReference>
<feature type="transmembrane region" description="Helical" evidence="6">
    <location>
        <begin position="224"/>
        <end position="246"/>
    </location>
</feature>
<dbReference type="OrthoDB" id="432685at2759"/>
<keyword evidence="4 6" id="KW-1133">Transmembrane helix</keyword>
<dbReference type="Pfam" id="PF03649">
    <property type="entry name" value="UPF0014"/>
    <property type="match status" value="1"/>
</dbReference>
<keyword evidence="5 6" id="KW-0472">Membrane</keyword>
<dbReference type="PANTHER" id="PTHR30028">
    <property type="entry name" value="UPF0014 INNER MEMBRANE PROTEIN YBBM-RELATED"/>
    <property type="match status" value="1"/>
</dbReference>
<comment type="caution">
    <text evidence="7">The sequence shown here is derived from an EMBL/GenBank/DDBJ whole genome shotgun (WGS) entry which is preliminary data.</text>
</comment>
<proteinExistence type="inferred from homology"/>
<dbReference type="GO" id="GO:0005886">
    <property type="term" value="C:plasma membrane"/>
    <property type="evidence" value="ECO:0007669"/>
    <property type="project" value="TreeGrafter"/>
</dbReference>
<evidence type="ECO:0000256" key="2">
    <source>
        <dbReference type="ARBA" id="ARBA00005268"/>
    </source>
</evidence>
<name>A0A8H5ATL1_9AGAR</name>
<evidence type="ECO:0000256" key="5">
    <source>
        <dbReference type="ARBA" id="ARBA00023136"/>
    </source>
</evidence>
<protein>
    <submittedName>
        <fullName evidence="7">Uncharacterized protein</fullName>
    </submittedName>
</protein>
<feature type="transmembrane region" description="Helical" evidence="6">
    <location>
        <begin position="252"/>
        <end position="280"/>
    </location>
</feature>
<accession>A0A8H5ATL1</accession>
<sequence length="344" mass="37858">MTIWQTPQILTTCDADCQMGLRLLAKMAERPEQPLLGWTNVSVALAFILFDVGLSTVFRLGLGVSLVVASGRCMGQLTVVATLLHEVFENRNPSAVALIAFVFNFLGTFEIVINKSSRRFQNMFPYILASMLCSTIPISILGAHFSMGIRPFWEPIQYIPVIGMLCGSAISGVVVTINFLLTELQDNKDKIEIILAFGGTRREAVRPVVTQALRLALTAPINNMSVLGIISIPGMMTGAILGGASVQQAARLQMIIMFMIAASTTLASVFSAFAMVAVILDREHRVRSDRVYEHRGCWFSLDSWKRVPRRLSTHVKTAYDRLSTTAKEQDATVGERQGLLQNMA</sequence>
<keyword evidence="3 6" id="KW-0812">Transmembrane</keyword>
<feature type="transmembrane region" description="Helical" evidence="6">
    <location>
        <begin position="35"/>
        <end position="54"/>
    </location>
</feature>
<evidence type="ECO:0000256" key="1">
    <source>
        <dbReference type="ARBA" id="ARBA00004141"/>
    </source>
</evidence>
<comment type="similarity">
    <text evidence="2">Belongs to the UPF0014 family.</text>
</comment>
<gene>
    <name evidence="7" type="ORF">D9619_007997</name>
</gene>
<keyword evidence="8" id="KW-1185">Reference proteome</keyword>
<dbReference type="PANTHER" id="PTHR30028:SF0">
    <property type="entry name" value="PROTEIN ALUMINUM SENSITIVE 3"/>
    <property type="match status" value="1"/>
</dbReference>
<feature type="transmembrane region" description="Helical" evidence="6">
    <location>
        <begin position="125"/>
        <end position="146"/>
    </location>
</feature>
<feature type="transmembrane region" description="Helical" evidence="6">
    <location>
        <begin position="158"/>
        <end position="181"/>
    </location>
</feature>
<reference evidence="7 8" key="1">
    <citation type="journal article" date="2020" name="ISME J.">
        <title>Uncovering the hidden diversity of litter-decomposition mechanisms in mushroom-forming fungi.</title>
        <authorList>
            <person name="Floudas D."/>
            <person name="Bentzer J."/>
            <person name="Ahren D."/>
            <person name="Johansson T."/>
            <person name="Persson P."/>
            <person name="Tunlid A."/>
        </authorList>
    </citation>
    <scope>NUCLEOTIDE SEQUENCE [LARGE SCALE GENOMIC DNA]</scope>
    <source>
        <strain evidence="7 8">CBS 101986</strain>
    </source>
</reference>
<comment type="subcellular location">
    <subcellularLocation>
        <location evidence="1">Membrane</location>
        <topology evidence="1">Multi-pass membrane protein</topology>
    </subcellularLocation>
</comment>
<dbReference type="AlphaFoldDB" id="A0A8H5ATL1"/>
<organism evidence="7 8">
    <name type="scientific">Psilocybe cf. subviscida</name>
    <dbReference type="NCBI Taxonomy" id="2480587"/>
    <lineage>
        <taxon>Eukaryota</taxon>
        <taxon>Fungi</taxon>
        <taxon>Dikarya</taxon>
        <taxon>Basidiomycota</taxon>
        <taxon>Agaricomycotina</taxon>
        <taxon>Agaricomycetes</taxon>
        <taxon>Agaricomycetidae</taxon>
        <taxon>Agaricales</taxon>
        <taxon>Agaricineae</taxon>
        <taxon>Strophariaceae</taxon>
        <taxon>Psilocybe</taxon>
    </lineage>
</organism>
<dbReference type="EMBL" id="JAACJJ010000057">
    <property type="protein sequence ID" value="KAF5310787.1"/>
    <property type="molecule type" value="Genomic_DNA"/>
</dbReference>
<evidence type="ECO:0000256" key="4">
    <source>
        <dbReference type="ARBA" id="ARBA00022989"/>
    </source>
</evidence>
<evidence type="ECO:0000256" key="3">
    <source>
        <dbReference type="ARBA" id="ARBA00022692"/>
    </source>
</evidence>
<evidence type="ECO:0000313" key="7">
    <source>
        <dbReference type="EMBL" id="KAF5310787.1"/>
    </source>
</evidence>
<feature type="transmembrane region" description="Helical" evidence="6">
    <location>
        <begin position="95"/>
        <end position="113"/>
    </location>
</feature>
<evidence type="ECO:0000256" key="6">
    <source>
        <dbReference type="SAM" id="Phobius"/>
    </source>
</evidence>
<evidence type="ECO:0000313" key="8">
    <source>
        <dbReference type="Proteomes" id="UP000567179"/>
    </source>
</evidence>
<dbReference type="InterPro" id="IPR005226">
    <property type="entry name" value="UPF0014_fam"/>
</dbReference>